<accession>A0A011NJA2</accession>
<dbReference type="EMBL" id="JFAX01000035">
    <property type="protein sequence ID" value="EXI64435.1"/>
    <property type="molecule type" value="Genomic_DNA"/>
</dbReference>
<name>A0A011NJA2_9PROT</name>
<protein>
    <submittedName>
        <fullName evidence="1">Uncharacterized protein</fullName>
    </submittedName>
</protein>
<dbReference type="Gene3D" id="2.30.42.10">
    <property type="match status" value="1"/>
</dbReference>
<evidence type="ECO:0000313" key="2">
    <source>
        <dbReference type="Proteomes" id="UP000020218"/>
    </source>
</evidence>
<gene>
    <name evidence="1" type="ORF">AW08_03682</name>
</gene>
<organism evidence="1 2">
    <name type="scientific">Candidatus Accumulibacter adjunctus</name>
    <dbReference type="NCBI Taxonomy" id="1454001"/>
    <lineage>
        <taxon>Bacteria</taxon>
        <taxon>Pseudomonadati</taxon>
        <taxon>Pseudomonadota</taxon>
        <taxon>Betaproteobacteria</taxon>
        <taxon>Candidatus Accumulibacter</taxon>
    </lineage>
</organism>
<reference evidence="1" key="1">
    <citation type="submission" date="2014-02" db="EMBL/GenBank/DDBJ databases">
        <title>Expanding our view of genomic diversity in Candidatus Accumulibacter clades.</title>
        <authorList>
            <person name="Skennerton C.T."/>
            <person name="Barr J.J."/>
            <person name="Slater F.R."/>
            <person name="Bond P.L."/>
            <person name="Tyson G.W."/>
        </authorList>
    </citation>
    <scope>NUCLEOTIDE SEQUENCE [LARGE SCALE GENOMIC DNA]</scope>
</reference>
<keyword evidence="2" id="KW-1185">Reference proteome</keyword>
<dbReference type="Proteomes" id="UP000020218">
    <property type="component" value="Unassembled WGS sequence"/>
</dbReference>
<dbReference type="AlphaFoldDB" id="A0A011NJA2"/>
<proteinExistence type="predicted"/>
<sequence length="61" mass="7531">MTPTHLERLLARHRAGDVLRLHVFRRDELMEFSLRLGDPVRDRHHLQLLRQPNRLREEWLQ</sequence>
<comment type="caution">
    <text evidence="1">The sequence shown here is derived from an EMBL/GenBank/DDBJ whole genome shotgun (WGS) entry which is preliminary data.</text>
</comment>
<dbReference type="InterPro" id="IPR036034">
    <property type="entry name" value="PDZ_sf"/>
</dbReference>
<evidence type="ECO:0000313" key="1">
    <source>
        <dbReference type="EMBL" id="EXI64435.1"/>
    </source>
</evidence>
<dbReference type="PATRIC" id="fig|1454001.3.peg.3719"/>